<evidence type="ECO:0000313" key="2">
    <source>
        <dbReference type="Proteomes" id="UP000095472"/>
    </source>
</evidence>
<accession>A0ACD5GZF6</accession>
<evidence type="ECO:0000313" key="1">
    <source>
        <dbReference type="EMBL" id="XPM66243.1"/>
    </source>
</evidence>
<reference evidence="1 2" key="1">
    <citation type="journal article" date="2016" name="Genome Announc.">
        <title>Draft Genome Sequence of the Thermotolerant Cyanobacterium Desertifilum sp. IPPAS B-1220.</title>
        <authorList>
            <person name="Mironov K.S."/>
            <person name="Sinetova M.A."/>
            <person name="Bolatkhan K."/>
            <person name="Zayadan B.K."/>
            <person name="Ustinova V.V."/>
            <person name="Kupriyanova E.V."/>
            <person name="Skrypnik A.N."/>
            <person name="Gogoleva N.E."/>
            <person name="Gogolev Y.V."/>
            <person name="Los D.A."/>
        </authorList>
    </citation>
    <scope>NUCLEOTIDE SEQUENCE [LARGE SCALE GENOMIC DNA]</scope>
    <source>
        <strain evidence="1 2">IPPAS B-1220</strain>
    </source>
</reference>
<protein>
    <submittedName>
        <fullName evidence="1">Uncharacterized protein</fullName>
    </submittedName>
</protein>
<dbReference type="Proteomes" id="UP000095472">
    <property type="component" value="Chromosome"/>
</dbReference>
<name>A0ACD5GZF6_9CYAN</name>
<keyword evidence="2" id="KW-1185">Reference proteome</keyword>
<dbReference type="EMBL" id="CP182909">
    <property type="protein sequence ID" value="XPM66243.1"/>
    <property type="molecule type" value="Genomic_DNA"/>
</dbReference>
<organism evidence="1 2">
    <name type="scientific">Desertifilum tharense IPPAS B-1220</name>
    <dbReference type="NCBI Taxonomy" id="1781255"/>
    <lineage>
        <taxon>Bacteria</taxon>
        <taxon>Bacillati</taxon>
        <taxon>Cyanobacteriota</taxon>
        <taxon>Cyanophyceae</taxon>
        <taxon>Desertifilales</taxon>
        <taxon>Desertifilaceae</taxon>
        <taxon>Desertifilum</taxon>
    </lineage>
</organism>
<sequence length="340" mass="36672">METTQATTLKDLAVQLALAGRSQEADATFAEALVATREIKGKSSRAIALCQLATALAQAHRYPDAEALLVEIPLMIHSLRPISSQENVRCAMALALAQIGQFPQAMEIARSLQQELPRLDAIKGVAKLLAQAGQFSQAADAIRLIPGYRQVPALGELGVQLIQADRCDEAAAIFAEARKVAAGLERWSIYGLVSLSKILTQVDRLQEVEAVLTEAKALVDLIGDEVIRENSLEKLALALSEVGRFEEAIAIARTLSYPSWLEKTLREVVAMMAKVGEFSQAKELADSIPINGYRGEALQKLGEAMSLAGHPQAEAVVAEAKTTLAIAWKAYYEAIADELD</sequence>
<proteinExistence type="predicted"/>
<gene>
    <name evidence="1" type="ORF">BH720_013180</name>
</gene>